<name>A0A975M5I0_9MICC</name>
<reference evidence="2 3" key="1">
    <citation type="submission" date="2021-05" db="EMBL/GenBank/DDBJ databases">
        <title>Novel species in genus Arthrobacter.</title>
        <authorList>
            <person name="Zhang G."/>
        </authorList>
    </citation>
    <scope>NUCLEOTIDE SEQUENCE [LARGE SCALE GENOMIC DNA]</scope>
    <source>
        <strain evidence="3">zg-ZUI227</strain>
    </source>
</reference>
<keyword evidence="3" id="KW-1185">Reference proteome</keyword>
<evidence type="ECO:0000259" key="1">
    <source>
        <dbReference type="PROSITE" id="PS50943"/>
    </source>
</evidence>
<dbReference type="AlphaFoldDB" id="A0A975M5I0"/>
<protein>
    <submittedName>
        <fullName evidence="2">Helix-turn-helix domain-containing protein</fullName>
    </submittedName>
</protein>
<dbReference type="InterPro" id="IPR001387">
    <property type="entry name" value="Cro/C1-type_HTH"/>
</dbReference>
<evidence type="ECO:0000313" key="3">
    <source>
        <dbReference type="Proteomes" id="UP000676885"/>
    </source>
</evidence>
<evidence type="ECO:0000313" key="2">
    <source>
        <dbReference type="EMBL" id="QWC10330.1"/>
    </source>
</evidence>
<dbReference type="GO" id="GO:0003677">
    <property type="term" value="F:DNA binding"/>
    <property type="evidence" value="ECO:0007669"/>
    <property type="project" value="InterPro"/>
</dbReference>
<proteinExistence type="predicted"/>
<organism evidence="2 3">
    <name type="scientific">Arthrobacter jiangjiafuii</name>
    <dbReference type="NCBI Taxonomy" id="2817475"/>
    <lineage>
        <taxon>Bacteria</taxon>
        <taxon>Bacillati</taxon>
        <taxon>Actinomycetota</taxon>
        <taxon>Actinomycetes</taxon>
        <taxon>Micrococcales</taxon>
        <taxon>Micrococcaceae</taxon>
        <taxon>Arthrobacter</taxon>
    </lineage>
</organism>
<sequence>MPTGKQGPPGPLARATSAEIRAAMARERMSGARLAEEAGMSQSYVSRRLLDEAPFTLNDIEPICAALKQELCPFLATVLRSMEEHCASGVNA</sequence>
<dbReference type="KEGG" id="ajg:KKR91_01350"/>
<dbReference type="PROSITE" id="PS50943">
    <property type="entry name" value="HTH_CROC1"/>
    <property type="match status" value="1"/>
</dbReference>
<dbReference type="InterPro" id="IPR010982">
    <property type="entry name" value="Lambda_DNA-bd_dom_sf"/>
</dbReference>
<dbReference type="CDD" id="cd00093">
    <property type="entry name" value="HTH_XRE"/>
    <property type="match status" value="1"/>
</dbReference>
<feature type="domain" description="HTH cro/C1-type" evidence="1">
    <location>
        <begin position="20"/>
        <end position="74"/>
    </location>
</feature>
<dbReference type="Gene3D" id="1.10.260.40">
    <property type="entry name" value="lambda repressor-like DNA-binding domains"/>
    <property type="match status" value="1"/>
</dbReference>
<gene>
    <name evidence="2" type="ORF">KKR91_01350</name>
</gene>
<dbReference type="EMBL" id="CP076022">
    <property type="protein sequence ID" value="QWC10330.1"/>
    <property type="molecule type" value="Genomic_DNA"/>
</dbReference>
<dbReference type="Proteomes" id="UP000676885">
    <property type="component" value="Chromosome"/>
</dbReference>
<accession>A0A975M5I0</accession>
<dbReference type="SUPFAM" id="SSF47413">
    <property type="entry name" value="lambda repressor-like DNA-binding domains"/>
    <property type="match status" value="1"/>
</dbReference>